<sequence length="94" mass="10804">MLLPKKLALDKRKTLLIQHFWDRWKDGYLTALRGRHRVSGSNDQTLRVGDVVQIHDELSRCNRRSQSLPMSLTEATDLFELHECATAMDSVLIG</sequence>
<dbReference type="EMBL" id="JAIWYP010000001">
    <property type="protein sequence ID" value="KAH3889920.1"/>
    <property type="molecule type" value="Genomic_DNA"/>
</dbReference>
<reference evidence="2" key="2">
    <citation type="submission" date="2020-11" db="EMBL/GenBank/DDBJ databases">
        <authorList>
            <person name="McCartney M.A."/>
            <person name="Auch B."/>
            <person name="Kono T."/>
            <person name="Mallez S."/>
            <person name="Becker A."/>
            <person name="Gohl D.M."/>
            <person name="Silverstein K.A.T."/>
            <person name="Koren S."/>
            <person name="Bechman K.B."/>
            <person name="Herman A."/>
            <person name="Abrahante J.E."/>
            <person name="Garbe J."/>
        </authorList>
    </citation>
    <scope>NUCLEOTIDE SEQUENCE</scope>
    <source>
        <strain evidence="2">Duluth1</strain>
        <tissue evidence="2">Whole animal</tissue>
    </source>
</reference>
<dbReference type="InterPro" id="IPR040676">
    <property type="entry name" value="DUF5641"/>
</dbReference>
<comment type="caution">
    <text evidence="2">The sequence shown here is derived from an EMBL/GenBank/DDBJ whole genome shotgun (WGS) entry which is preliminary data.</text>
</comment>
<accession>A0A9D4S457</accession>
<protein>
    <recommendedName>
        <fullName evidence="1">DUF5641 domain-containing protein</fullName>
    </recommendedName>
</protein>
<evidence type="ECO:0000259" key="1">
    <source>
        <dbReference type="Pfam" id="PF18701"/>
    </source>
</evidence>
<reference evidence="2" key="1">
    <citation type="journal article" date="2019" name="bioRxiv">
        <title>The Genome of the Zebra Mussel, Dreissena polymorpha: A Resource for Invasive Species Research.</title>
        <authorList>
            <person name="McCartney M.A."/>
            <person name="Auch B."/>
            <person name="Kono T."/>
            <person name="Mallez S."/>
            <person name="Zhang Y."/>
            <person name="Obille A."/>
            <person name="Becker A."/>
            <person name="Abrahante J.E."/>
            <person name="Garbe J."/>
            <person name="Badalamenti J.P."/>
            <person name="Herman A."/>
            <person name="Mangelson H."/>
            <person name="Liachko I."/>
            <person name="Sullivan S."/>
            <person name="Sone E.D."/>
            <person name="Koren S."/>
            <person name="Silverstein K.A.T."/>
            <person name="Beckman K.B."/>
            <person name="Gohl D.M."/>
        </authorList>
    </citation>
    <scope>NUCLEOTIDE SEQUENCE</scope>
    <source>
        <strain evidence="2">Duluth1</strain>
        <tissue evidence="2">Whole animal</tissue>
    </source>
</reference>
<organism evidence="2 3">
    <name type="scientific">Dreissena polymorpha</name>
    <name type="common">Zebra mussel</name>
    <name type="synonym">Mytilus polymorpha</name>
    <dbReference type="NCBI Taxonomy" id="45954"/>
    <lineage>
        <taxon>Eukaryota</taxon>
        <taxon>Metazoa</taxon>
        <taxon>Spiralia</taxon>
        <taxon>Lophotrochozoa</taxon>
        <taxon>Mollusca</taxon>
        <taxon>Bivalvia</taxon>
        <taxon>Autobranchia</taxon>
        <taxon>Heteroconchia</taxon>
        <taxon>Euheterodonta</taxon>
        <taxon>Imparidentia</taxon>
        <taxon>Neoheterodontei</taxon>
        <taxon>Myida</taxon>
        <taxon>Dreissenoidea</taxon>
        <taxon>Dreissenidae</taxon>
        <taxon>Dreissena</taxon>
    </lineage>
</organism>
<dbReference type="AlphaFoldDB" id="A0A9D4S457"/>
<feature type="domain" description="DUF5641" evidence="1">
    <location>
        <begin position="15"/>
        <end position="63"/>
    </location>
</feature>
<evidence type="ECO:0000313" key="3">
    <source>
        <dbReference type="Proteomes" id="UP000828390"/>
    </source>
</evidence>
<keyword evidence="3" id="KW-1185">Reference proteome</keyword>
<evidence type="ECO:0000313" key="2">
    <source>
        <dbReference type="EMBL" id="KAH3889920.1"/>
    </source>
</evidence>
<dbReference type="Proteomes" id="UP000828390">
    <property type="component" value="Unassembled WGS sequence"/>
</dbReference>
<gene>
    <name evidence="2" type="ORF">DPMN_013987</name>
</gene>
<dbReference type="Pfam" id="PF18701">
    <property type="entry name" value="DUF5641"/>
    <property type="match status" value="1"/>
</dbReference>
<name>A0A9D4S457_DREPO</name>
<proteinExistence type="predicted"/>